<protein>
    <recommendedName>
        <fullName evidence="1">non-specific serine/threonine protein kinase</fullName>
        <ecNumber evidence="1">2.7.11.1</ecNumber>
    </recommendedName>
</protein>
<dbReference type="Gene3D" id="1.10.510.10">
    <property type="entry name" value="Transferase(Phosphotransferase) domain 1"/>
    <property type="match status" value="1"/>
</dbReference>
<accession>A0A9X3MTU7</accession>
<dbReference type="EC" id="2.7.11.1" evidence="1"/>
<evidence type="ECO:0000256" key="5">
    <source>
        <dbReference type="ARBA" id="ARBA00022777"/>
    </source>
</evidence>
<dbReference type="PROSITE" id="PS50011">
    <property type="entry name" value="PROTEIN_KINASE_DOM"/>
    <property type="match status" value="1"/>
</dbReference>
<dbReference type="EMBL" id="JAPDOD010000018">
    <property type="protein sequence ID" value="MDA0162400.1"/>
    <property type="molecule type" value="Genomic_DNA"/>
</dbReference>
<feature type="domain" description="Protein kinase" evidence="8">
    <location>
        <begin position="5"/>
        <end position="261"/>
    </location>
</feature>
<evidence type="ECO:0000256" key="4">
    <source>
        <dbReference type="ARBA" id="ARBA00022741"/>
    </source>
</evidence>
<evidence type="ECO:0000256" key="7">
    <source>
        <dbReference type="PROSITE-ProRule" id="PRU10141"/>
    </source>
</evidence>
<keyword evidence="2 9" id="KW-0723">Serine/threonine-protein kinase</keyword>
<dbReference type="Gene3D" id="3.30.200.20">
    <property type="entry name" value="Phosphorylase Kinase, domain 1"/>
    <property type="match status" value="1"/>
</dbReference>
<dbReference type="PROSITE" id="PS00107">
    <property type="entry name" value="PROTEIN_KINASE_ATP"/>
    <property type="match status" value="1"/>
</dbReference>
<comment type="caution">
    <text evidence="9">The sequence shown here is derived from an EMBL/GenBank/DDBJ whole genome shotgun (WGS) entry which is preliminary data.</text>
</comment>
<dbReference type="InterPro" id="IPR008271">
    <property type="entry name" value="Ser/Thr_kinase_AS"/>
</dbReference>
<evidence type="ECO:0000256" key="1">
    <source>
        <dbReference type="ARBA" id="ARBA00012513"/>
    </source>
</evidence>
<organism evidence="9 10">
    <name type="scientific">Solirubrobacter ginsenosidimutans</name>
    <dbReference type="NCBI Taxonomy" id="490573"/>
    <lineage>
        <taxon>Bacteria</taxon>
        <taxon>Bacillati</taxon>
        <taxon>Actinomycetota</taxon>
        <taxon>Thermoleophilia</taxon>
        <taxon>Solirubrobacterales</taxon>
        <taxon>Solirubrobacteraceae</taxon>
        <taxon>Solirubrobacter</taxon>
    </lineage>
</organism>
<keyword evidence="10" id="KW-1185">Reference proteome</keyword>
<dbReference type="AlphaFoldDB" id="A0A9X3MTU7"/>
<keyword evidence="4 7" id="KW-0547">Nucleotide-binding</keyword>
<keyword evidence="3" id="KW-0808">Transferase</keyword>
<evidence type="ECO:0000313" key="9">
    <source>
        <dbReference type="EMBL" id="MDA0162400.1"/>
    </source>
</evidence>
<proteinExistence type="predicted"/>
<keyword evidence="6 7" id="KW-0067">ATP-binding</keyword>
<dbReference type="InterPro" id="IPR011009">
    <property type="entry name" value="Kinase-like_dom_sf"/>
</dbReference>
<dbReference type="SMART" id="SM00220">
    <property type="entry name" value="S_TKc"/>
    <property type="match status" value="1"/>
</dbReference>
<feature type="binding site" evidence="7">
    <location>
        <position position="34"/>
    </location>
    <ligand>
        <name>ATP</name>
        <dbReference type="ChEBI" id="CHEBI:30616"/>
    </ligand>
</feature>
<sequence length="276" mass="29180">MLGDYRIEGIVGVGRMGVVYLAIDRITGRAVALKVLREDISMDPVYRERFRREGGLLTALSHPHIIPIHGMGEVDGELYIASRLVSSTLRNSIVSGEIPVDKAMNVLACVASALDAAHAIGVVHRDVKPANVLVDPGPGDVFLGDFGLARDPEGEALTMPGQVLGTIDYMAPELLDGERVGAATDIYGLACLAVETLTGTVPYLRDTDAATMYAHIVEPPPSVSERRPELPKALDDVLATGMAKDPDDRQASAGGLVVEMLEAMGMPAPSCLAEAA</sequence>
<dbReference type="PANTHER" id="PTHR43289:SF6">
    <property type="entry name" value="SERINE_THREONINE-PROTEIN KINASE NEKL-3"/>
    <property type="match status" value="1"/>
</dbReference>
<dbReference type="Pfam" id="PF00069">
    <property type="entry name" value="Pkinase"/>
    <property type="match status" value="1"/>
</dbReference>
<evidence type="ECO:0000256" key="2">
    <source>
        <dbReference type="ARBA" id="ARBA00022527"/>
    </source>
</evidence>
<evidence type="ECO:0000259" key="8">
    <source>
        <dbReference type="PROSITE" id="PS50011"/>
    </source>
</evidence>
<dbReference type="Proteomes" id="UP001149140">
    <property type="component" value="Unassembled WGS sequence"/>
</dbReference>
<dbReference type="PROSITE" id="PS00108">
    <property type="entry name" value="PROTEIN_KINASE_ST"/>
    <property type="match status" value="1"/>
</dbReference>
<evidence type="ECO:0000256" key="3">
    <source>
        <dbReference type="ARBA" id="ARBA00022679"/>
    </source>
</evidence>
<name>A0A9X3MTU7_9ACTN</name>
<gene>
    <name evidence="9" type="ORF">OM076_19160</name>
</gene>
<dbReference type="SUPFAM" id="SSF56112">
    <property type="entry name" value="Protein kinase-like (PK-like)"/>
    <property type="match status" value="1"/>
</dbReference>
<dbReference type="PANTHER" id="PTHR43289">
    <property type="entry name" value="MITOGEN-ACTIVATED PROTEIN KINASE KINASE KINASE 20-RELATED"/>
    <property type="match status" value="1"/>
</dbReference>
<dbReference type="CDD" id="cd14014">
    <property type="entry name" value="STKc_PknB_like"/>
    <property type="match status" value="1"/>
</dbReference>
<dbReference type="InterPro" id="IPR017441">
    <property type="entry name" value="Protein_kinase_ATP_BS"/>
</dbReference>
<evidence type="ECO:0000256" key="6">
    <source>
        <dbReference type="ARBA" id="ARBA00022840"/>
    </source>
</evidence>
<dbReference type="GO" id="GO:0005524">
    <property type="term" value="F:ATP binding"/>
    <property type="evidence" value="ECO:0007669"/>
    <property type="project" value="UniProtKB-UniRule"/>
</dbReference>
<evidence type="ECO:0000313" key="10">
    <source>
        <dbReference type="Proteomes" id="UP001149140"/>
    </source>
</evidence>
<keyword evidence="5 9" id="KW-0418">Kinase</keyword>
<reference evidence="9" key="1">
    <citation type="submission" date="2022-10" db="EMBL/GenBank/DDBJ databases">
        <title>The WGS of Solirubrobacter ginsenosidimutans DSM 21036.</title>
        <authorList>
            <person name="Jiang Z."/>
        </authorList>
    </citation>
    <scope>NUCLEOTIDE SEQUENCE</scope>
    <source>
        <strain evidence="9">DSM 21036</strain>
    </source>
</reference>
<dbReference type="GO" id="GO:0004674">
    <property type="term" value="F:protein serine/threonine kinase activity"/>
    <property type="evidence" value="ECO:0007669"/>
    <property type="project" value="UniProtKB-KW"/>
</dbReference>
<dbReference type="InterPro" id="IPR000719">
    <property type="entry name" value="Prot_kinase_dom"/>
</dbReference>